<dbReference type="Gene3D" id="2.10.25.10">
    <property type="entry name" value="Laminin"/>
    <property type="match status" value="2"/>
</dbReference>
<dbReference type="CTD" id="57465"/>
<accession>A0A7E6D9C2</accession>
<dbReference type="GeneID" id="114495227"/>
<keyword evidence="15" id="KW-0472">Membrane</keyword>
<organism evidence="28 29">
    <name type="scientific">Phyllostomus discolor</name>
    <name type="common">pale spear-nosed bat</name>
    <dbReference type="NCBI Taxonomy" id="89673"/>
    <lineage>
        <taxon>Eukaryota</taxon>
        <taxon>Metazoa</taxon>
        <taxon>Chordata</taxon>
        <taxon>Craniata</taxon>
        <taxon>Vertebrata</taxon>
        <taxon>Euteleostomi</taxon>
        <taxon>Mammalia</taxon>
        <taxon>Eutheria</taxon>
        <taxon>Laurasiatheria</taxon>
        <taxon>Chiroptera</taxon>
        <taxon>Yangochiroptera</taxon>
        <taxon>Phyllostomidae</taxon>
        <taxon>Phyllostominae</taxon>
        <taxon>Phyllostomus</taxon>
    </lineage>
</organism>
<sequence length="1133" mass="125002">MLSWPWGLLLTAGTLWAALSPGPPAPTDPCHDEGGGPRGCVPGLVNAALGREVLASSTCEQPPTQACDSSDARQAHSAALLTFTGGTTSPVCWRSDWLMQAPLNVTLTVSLGKTFELVFVSLRFCSTPPTSVALLKSQDHGRSWVPLGFFSSCCDLDYGRLPAPANGPAGPGPEALCFPEPQTQPDGGGLLAFSVQDSSPPGLDLDSSPVLQDWVTATDIQVVLTRPAVLGDTRDSEAMVPYSYSATELQVGGRCKCNGHASRCLLDTQGHLICDCQHGTEGPDCGRCKPFYCDRPWQRATAREAHACLACSCNGHARRCRFNMELYRLSGRRSGGVCLNCRHNTAGRHCHYCREGFYRDPGRAPSDRHACRACDCHPVGAAGKTCNQTTGQCPCKDGVTGLTCNRCAPGFQQSRSPVAPCVKTPVPGPTEESSPVEPQDCDLHCKPTRGSYRISLKKFCRKDYDECSRFKRNWNDLAIYQNSLKQTLVTSPDAYPLQAERVWHGKEVSRKSAERGLEDLAALCSLLVAQGPPPEWALLPGTPCNMDSEGYNCFVDRHKMKNAIQDLGPKELSCTELQDLKQLARQGYWAHSHALRGKVYQRLIRDIPCRTITPDASVYSDIVGKIVGKHSSSSLPLPEFVDNTQVPSYCLNTRGEVAVRKILLCIANQFPDISFCPALPAVVALLLHYSIDEAECFEKACRILACNDPSKKLIDQSFLAFESSCMTFGDLVNKYCQAAHKLMVAVSEDVLQVYADWQRWLFGELPLNYFARVFDVFLVEGYKVLYRVALAILKFFHKVRAGQPFESDNVKQDIRTFVKDIAKTVSPEKLLEKAFAIRLFSRKEIQLLQMANEKALKQKGITVKQKSVSLSKRQFVHLAVHAENFHSEIVSVKEMRDIWSWIPERFALCQPLLLFSSLQHGYNLSRLYFQCEGHEPTLLLIKTTQKEVSRNQREPGVLVSEFWGVCCSCAPGRVCGAYLSTDWSERNKFGGKLGFFGTGECFVFRLQPEVQRYEWVVIKHPELTKPVSLEATASPSLLSQSSSSSSSDPADRLSPFLATRHFNLPSKTECMFMAGGNDCLIIGGGGSQALYIDGDLNRGRTGHCDTFNNQPLCSENFLIAAVEAWGFQDPDIQ</sequence>
<dbReference type="GO" id="GO:0005886">
    <property type="term" value="C:plasma membrane"/>
    <property type="evidence" value="ECO:0007669"/>
    <property type="project" value="UniProtKB-SubCell"/>
</dbReference>
<evidence type="ECO:0000256" key="15">
    <source>
        <dbReference type="ARBA" id="ARBA00023136"/>
    </source>
</evidence>
<evidence type="ECO:0000256" key="12">
    <source>
        <dbReference type="ARBA" id="ARBA00022729"/>
    </source>
</evidence>
<feature type="disulfide bond" evidence="23">
    <location>
        <begin position="374"/>
        <end position="386"/>
    </location>
</feature>
<evidence type="ECO:0000256" key="8">
    <source>
        <dbReference type="ARBA" id="ARBA00022490"/>
    </source>
</evidence>
<name>A0A7E6D9C2_9CHIR</name>
<comment type="subunit">
    <text evidence="4">Interacts with ARF6.</text>
</comment>
<evidence type="ECO:0000256" key="13">
    <source>
        <dbReference type="ARBA" id="ARBA00022737"/>
    </source>
</evidence>
<reference evidence="29" key="1">
    <citation type="submission" date="2025-08" db="UniProtKB">
        <authorList>
            <consortium name="RefSeq"/>
        </authorList>
    </citation>
    <scope>IDENTIFICATION</scope>
    <source>
        <tissue evidence="29">Muscle</tissue>
    </source>
</reference>
<dbReference type="SMART" id="SM00164">
    <property type="entry name" value="TBC"/>
    <property type="match status" value="1"/>
</dbReference>
<dbReference type="InterPro" id="IPR000195">
    <property type="entry name" value="Rab-GAP-TBC_dom"/>
</dbReference>
<evidence type="ECO:0000256" key="6">
    <source>
        <dbReference type="ARBA" id="ARBA00022468"/>
    </source>
</evidence>
<evidence type="ECO:0000256" key="16">
    <source>
        <dbReference type="ARBA" id="ARBA00023157"/>
    </source>
</evidence>
<dbReference type="InterPro" id="IPR056863">
    <property type="entry name" value="LMN_ATRN_NET-like_EGF"/>
</dbReference>
<dbReference type="InterPro" id="IPR006571">
    <property type="entry name" value="TLDc_dom"/>
</dbReference>
<feature type="disulfide bond" evidence="23">
    <location>
        <begin position="341"/>
        <end position="350"/>
    </location>
</feature>
<evidence type="ECO:0000256" key="23">
    <source>
        <dbReference type="PROSITE-ProRule" id="PRU00460"/>
    </source>
</evidence>
<dbReference type="GO" id="GO:0009888">
    <property type="term" value="P:tissue development"/>
    <property type="evidence" value="ECO:0007669"/>
    <property type="project" value="TreeGrafter"/>
</dbReference>
<dbReference type="PANTHER" id="PTHR10574:SF292">
    <property type="entry name" value="NETRIN-3"/>
    <property type="match status" value="1"/>
</dbReference>
<dbReference type="PROSITE" id="PS01248">
    <property type="entry name" value="EGF_LAM_1"/>
    <property type="match status" value="1"/>
</dbReference>
<protein>
    <recommendedName>
        <fullName evidence="5">TBC1 domain family member 24</fullName>
    </recommendedName>
</protein>
<dbReference type="InterPro" id="IPR035969">
    <property type="entry name" value="Rab-GAP_TBC_sf"/>
</dbReference>
<keyword evidence="9" id="KW-0964">Secreted</keyword>
<dbReference type="PROSITE" id="PS50027">
    <property type="entry name" value="EGF_LAM_2"/>
    <property type="match status" value="2"/>
</dbReference>
<evidence type="ECO:0000256" key="19">
    <source>
        <dbReference type="ARBA" id="ARBA00023292"/>
    </source>
</evidence>
<evidence type="ECO:0000256" key="5">
    <source>
        <dbReference type="ARBA" id="ARBA00014206"/>
    </source>
</evidence>
<dbReference type="Pfam" id="PF24973">
    <property type="entry name" value="EGF_LMN_ATRN"/>
    <property type="match status" value="1"/>
</dbReference>
<keyword evidence="16 23" id="KW-1015">Disulfide bond</keyword>
<keyword evidence="8" id="KW-0963">Cytoplasm</keyword>
<dbReference type="SUPFAM" id="SSF47923">
    <property type="entry name" value="Ypt/Rab-GAP domain of gyp1p"/>
    <property type="match status" value="1"/>
</dbReference>
<keyword evidence="11" id="KW-0597">Phosphoprotein</keyword>
<dbReference type="GO" id="GO:0016358">
    <property type="term" value="P:dendrite development"/>
    <property type="evidence" value="ECO:0007669"/>
    <property type="project" value="TreeGrafter"/>
</dbReference>
<dbReference type="Pfam" id="PF00566">
    <property type="entry name" value="RabGAP-TBC"/>
    <property type="match status" value="1"/>
</dbReference>
<dbReference type="InParanoid" id="A0A7E6D9C2"/>
<dbReference type="PROSITE" id="PS51886">
    <property type="entry name" value="TLDC"/>
    <property type="match status" value="1"/>
</dbReference>
<dbReference type="Proteomes" id="UP000504628">
    <property type="component" value="Chromosome 3"/>
</dbReference>
<feature type="domain" description="TLDc" evidence="27">
    <location>
        <begin position="888"/>
        <end position="1128"/>
    </location>
</feature>
<feature type="domain" description="Laminin EGF-like" evidence="25">
    <location>
        <begin position="374"/>
        <end position="423"/>
    </location>
</feature>
<keyword evidence="19 23" id="KW-0424">Laminin EGF-like domain</keyword>
<evidence type="ECO:0000256" key="9">
    <source>
        <dbReference type="ARBA" id="ARBA00022525"/>
    </source>
</evidence>
<dbReference type="GO" id="GO:0008045">
    <property type="term" value="P:motor neuron axon guidance"/>
    <property type="evidence" value="ECO:0007669"/>
    <property type="project" value="TreeGrafter"/>
</dbReference>
<evidence type="ECO:0000313" key="28">
    <source>
        <dbReference type="Proteomes" id="UP000504628"/>
    </source>
</evidence>
<dbReference type="CDD" id="cd00055">
    <property type="entry name" value="EGF_Lam"/>
    <property type="match status" value="3"/>
</dbReference>
<evidence type="ECO:0000256" key="11">
    <source>
        <dbReference type="ARBA" id="ARBA00022553"/>
    </source>
</evidence>
<dbReference type="RefSeq" id="XP_035875822.1">
    <property type="nucleotide sequence ID" value="XM_036019929.1"/>
</dbReference>
<dbReference type="InterPro" id="IPR008211">
    <property type="entry name" value="Laminin_N"/>
</dbReference>
<comment type="function">
    <text evidence="22">May act as a GTPase-activating protein for Rab family protein(s). Involved in neuronal projections development, probably through a negative modulation of ARF6 function. Involved in the regulation of synaptic vesicle trafficking.</text>
</comment>
<dbReference type="FunFam" id="1.10.472.80:FF:000032">
    <property type="entry name" value="TBC1 domain family member 24 isoform X1"/>
    <property type="match status" value="1"/>
</dbReference>
<feature type="domain" description="Laminin N-terminal" evidence="26">
    <location>
        <begin position="36"/>
        <end position="254"/>
    </location>
</feature>
<evidence type="ECO:0000256" key="10">
    <source>
        <dbReference type="ARBA" id="ARBA00022530"/>
    </source>
</evidence>
<dbReference type="Pfam" id="PF00053">
    <property type="entry name" value="EGF_laminin"/>
    <property type="match status" value="2"/>
</dbReference>
<dbReference type="GO" id="GO:0005604">
    <property type="term" value="C:basement membrane"/>
    <property type="evidence" value="ECO:0007669"/>
    <property type="project" value="TreeGrafter"/>
</dbReference>
<dbReference type="SMART" id="SM00180">
    <property type="entry name" value="EGF_Lam"/>
    <property type="match status" value="3"/>
</dbReference>
<keyword evidence="14" id="KW-0770">Synapse</keyword>
<keyword evidence="18" id="KW-0966">Cell projection</keyword>
<feature type="signal peptide" evidence="24">
    <location>
        <begin position="1"/>
        <end position="17"/>
    </location>
</feature>
<evidence type="ECO:0000256" key="21">
    <source>
        <dbReference type="ARBA" id="ARBA00034106"/>
    </source>
</evidence>
<dbReference type="GO" id="GO:0034599">
    <property type="term" value="P:cellular response to oxidative stress"/>
    <property type="evidence" value="ECO:0007669"/>
    <property type="project" value="UniProtKB-ARBA"/>
</dbReference>
<evidence type="ECO:0000313" key="29">
    <source>
        <dbReference type="RefSeq" id="XP_035875822.1"/>
    </source>
</evidence>
<dbReference type="Gene3D" id="1.10.472.80">
    <property type="entry name" value="Ypt/Rab-GAP domain of gyp1p, domain 3"/>
    <property type="match status" value="1"/>
</dbReference>
<dbReference type="InterPro" id="IPR002049">
    <property type="entry name" value="LE_dom"/>
</dbReference>
<dbReference type="OrthoDB" id="10065050at2759"/>
<keyword evidence="6" id="KW-0343">GTPase activation</keyword>
<evidence type="ECO:0000259" key="26">
    <source>
        <dbReference type="PROSITE" id="PS51117"/>
    </source>
</evidence>
<feature type="disulfide bond" evidence="23">
    <location>
        <begin position="407"/>
        <end position="421"/>
    </location>
</feature>
<evidence type="ECO:0000256" key="1">
    <source>
        <dbReference type="ARBA" id="ARBA00004156"/>
    </source>
</evidence>
<evidence type="ECO:0000256" key="20">
    <source>
        <dbReference type="ARBA" id="ARBA00023329"/>
    </source>
</evidence>
<evidence type="ECO:0000256" key="4">
    <source>
        <dbReference type="ARBA" id="ARBA00011546"/>
    </source>
</evidence>
<evidence type="ECO:0000256" key="7">
    <source>
        <dbReference type="ARBA" id="ARBA00022475"/>
    </source>
</evidence>
<dbReference type="Pfam" id="PF00055">
    <property type="entry name" value="Laminin_N"/>
    <property type="match status" value="1"/>
</dbReference>
<feature type="chain" id="PRO_5028819125" description="TBC1 domain family member 24" evidence="24">
    <location>
        <begin position="18"/>
        <end position="1133"/>
    </location>
</feature>
<keyword evidence="7" id="KW-1003">Cell membrane</keyword>
<dbReference type="FunFam" id="2.10.25.10:FF:000048">
    <property type="entry name" value="Netrin 3"/>
    <property type="match status" value="1"/>
</dbReference>
<comment type="caution">
    <text evidence="23">Lacks conserved residue(s) required for the propagation of feature annotation.</text>
</comment>
<evidence type="ECO:0000256" key="14">
    <source>
        <dbReference type="ARBA" id="ARBA00023018"/>
    </source>
</evidence>
<dbReference type="GO" id="GO:0009887">
    <property type="term" value="P:animal organ morphogenesis"/>
    <property type="evidence" value="ECO:0007669"/>
    <property type="project" value="TreeGrafter"/>
</dbReference>
<dbReference type="AlphaFoldDB" id="A0A7E6D9C2"/>
<dbReference type="Pfam" id="PF07534">
    <property type="entry name" value="TLD"/>
    <property type="match status" value="2"/>
</dbReference>
<feature type="disulfide bond" evidence="23">
    <location>
        <begin position="395"/>
        <end position="404"/>
    </location>
</feature>
<keyword evidence="13" id="KW-0677">Repeat</keyword>
<keyword evidence="10" id="KW-0272">Extracellular matrix</keyword>
<feature type="domain" description="Laminin EGF-like" evidence="25">
    <location>
        <begin position="311"/>
        <end position="373"/>
    </location>
</feature>
<proteinExistence type="predicted"/>
<dbReference type="GO" id="GO:0030659">
    <property type="term" value="C:cytoplasmic vesicle membrane"/>
    <property type="evidence" value="ECO:0007669"/>
    <property type="project" value="UniProtKB-SubCell"/>
</dbReference>
<dbReference type="FunFam" id="2.10.25.10:FF:000081">
    <property type="entry name" value="Netrin 1"/>
    <property type="match status" value="1"/>
</dbReference>
<dbReference type="FunFam" id="2.60.120.260:FF:000080">
    <property type="entry name" value="Netrin 3"/>
    <property type="match status" value="1"/>
</dbReference>
<feature type="disulfide bond" evidence="23">
    <location>
        <begin position="376"/>
        <end position="393"/>
    </location>
</feature>
<dbReference type="InterPro" id="IPR050440">
    <property type="entry name" value="Laminin/Netrin_ECM"/>
</dbReference>
<dbReference type="SMART" id="SM00584">
    <property type="entry name" value="TLDc"/>
    <property type="match status" value="1"/>
</dbReference>
<dbReference type="SUPFAM" id="SSF57196">
    <property type="entry name" value="EGF/Laminin"/>
    <property type="match status" value="3"/>
</dbReference>
<dbReference type="Gene3D" id="2.60.120.260">
    <property type="entry name" value="Galactose-binding domain-like"/>
    <property type="match status" value="1"/>
</dbReference>
<comment type="subcellular location">
    <subcellularLocation>
        <location evidence="2">Cell membrane</location>
        <topology evidence="2">Peripheral membrane protein</topology>
    </subcellularLocation>
    <subcellularLocation>
        <location evidence="1">Cytoplasmic vesicle membrane</location>
    </subcellularLocation>
    <subcellularLocation>
        <location evidence="21">Presynapse</location>
    </subcellularLocation>
    <subcellularLocation>
        <location evidence="3">Secreted</location>
        <location evidence="3">Extracellular space</location>
        <location evidence="3">Extracellular matrix</location>
    </subcellularLocation>
</comment>
<evidence type="ECO:0000256" key="22">
    <source>
        <dbReference type="ARBA" id="ARBA00046245"/>
    </source>
</evidence>
<evidence type="ECO:0000256" key="3">
    <source>
        <dbReference type="ARBA" id="ARBA00004498"/>
    </source>
</evidence>
<gene>
    <name evidence="29" type="primary">TBC1D24</name>
</gene>
<dbReference type="GO" id="GO:0005096">
    <property type="term" value="F:GTPase activator activity"/>
    <property type="evidence" value="ECO:0007669"/>
    <property type="project" value="UniProtKB-KW"/>
</dbReference>
<keyword evidence="12 24" id="KW-0732">Signal</keyword>
<dbReference type="PROSITE" id="PS51117">
    <property type="entry name" value="LAMININ_NTER"/>
    <property type="match status" value="1"/>
</dbReference>
<evidence type="ECO:0000259" key="27">
    <source>
        <dbReference type="PROSITE" id="PS51886"/>
    </source>
</evidence>
<evidence type="ECO:0000256" key="17">
    <source>
        <dbReference type="ARBA" id="ARBA00023180"/>
    </source>
</evidence>
<keyword evidence="28" id="KW-1185">Reference proteome</keyword>
<evidence type="ECO:0000259" key="25">
    <source>
        <dbReference type="PROSITE" id="PS50027"/>
    </source>
</evidence>
<evidence type="ECO:0000256" key="24">
    <source>
        <dbReference type="SAM" id="SignalP"/>
    </source>
</evidence>
<dbReference type="GO" id="GO:0098793">
    <property type="term" value="C:presynapse"/>
    <property type="evidence" value="ECO:0007669"/>
    <property type="project" value="UniProtKB-SubCell"/>
</dbReference>
<keyword evidence="20" id="KW-0968">Cytoplasmic vesicle</keyword>
<dbReference type="FunCoup" id="A0A7E6D9C2">
    <property type="interactions" value="331"/>
</dbReference>
<dbReference type="SMART" id="SM00136">
    <property type="entry name" value="LamNT"/>
    <property type="match status" value="1"/>
</dbReference>
<dbReference type="PANTHER" id="PTHR10574">
    <property type="entry name" value="NETRIN/LAMININ-RELATED"/>
    <property type="match status" value="1"/>
</dbReference>
<evidence type="ECO:0000256" key="2">
    <source>
        <dbReference type="ARBA" id="ARBA00004202"/>
    </source>
</evidence>
<evidence type="ECO:0000256" key="18">
    <source>
        <dbReference type="ARBA" id="ARBA00023273"/>
    </source>
</evidence>
<keyword evidence="17" id="KW-0325">Glycoprotein</keyword>